<dbReference type="PANTHER" id="PTHR46813:SF1">
    <property type="entry name" value="GATA TRANSCRIPTION FACTOR 15"/>
    <property type="match status" value="1"/>
</dbReference>
<evidence type="ECO:0000256" key="1">
    <source>
        <dbReference type="ARBA" id="ARBA00022723"/>
    </source>
</evidence>
<evidence type="ECO:0000256" key="2">
    <source>
        <dbReference type="ARBA" id="ARBA00022771"/>
    </source>
</evidence>
<keyword evidence="4" id="KW-0805">Transcription regulation</keyword>
<dbReference type="PANTHER" id="PTHR46813">
    <property type="entry name" value="GATA TRANSCRIPTION FACTOR 18"/>
    <property type="match status" value="1"/>
</dbReference>
<keyword evidence="3" id="KW-0862">Zinc</keyword>
<keyword evidence="5" id="KW-0238">DNA-binding</keyword>
<evidence type="ECO:0000313" key="10">
    <source>
        <dbReference type="EnsemblPlants" id="cds.evm.model.06.2114"/>
    </source>
</evidence>
<organism evidence="10 11">
    <name type="scientific">Cannabis sativa</name>
    <name type="common">Hemp</name>
    <name type="synonym">Marijuana</name>
    <dbReference type="NCBI Taxonomy" id="3483"/>
    <lineage>
        <taxon>Eukaryota</taxon>
        <taxon>Viridiplantae</taxon>
        <taxon>Streptophyta</taxon>
        <taxon>Embryophyta</taxon>
        <taxon>Tracheophyta</taxon>
        <taxon>Spermatophyta</taxon>
        <taxon>Magnoliopsida</taxon>
        <taxon>eudicotyledons</taxon>
        <taxon>Gunneridae</taxon>
        <taxon>Pentapetalae</taxon>
        <taxon>rosids</taxon>
        <taxon>fabids</taxon>
        <taxon>Rosales</taxon>
        <taxon>Cannabaceae</taxon>
        <taxon>Cannabis</taxon>
    </lineage>
</organism>
<dbReference type="SUPFAM" id="SSF57716">
    <property type="entry name" value="Glucocorticoid receptor-like (DNA-binding domain)"/>
    <property type="match status" value="1"/>
</dbReference>
<dbReference type="SMART" id="SM00401">
    <property type="entry name" value="ZnF_GATA"/>
    <property type="match status" value="1"/>
</dbReference>
<evidence type="ECO:0000256" key="8">
    <source>
        <dbReference type="PROSITE-ProRule" id="PRU00094"/>
    </source>
</evidence>
<accession>A0A803PX44</accession>
<name>A0A803PX44_CANSA</name>
<evidence type="ECO:0000256" key="7">
    <source>
        <dbReference type="ARBA" id="ARBA00024019"/>
    </source>
</evidence>
<dbReference type="CDD" id="cd00202">
    <property type="entry name" value="ZnF_GATA"/>
    <property type="match status" value="1"/>
</dbReference>
<keyword evidence="11" id="KW-1185">Reference proteome</keyword>
<dbReference type="GO" id="GO:0006355">
    <property type="term" value="P:regulation of DNA-templated transcription"/>
    <property type="evidence" value="ECO:0007669"/>
    <property type="project" value="InterPro"/>
</dbReference>
<evidence type="ECO:0000256" key="3">
    <source>
        <dbReference type="ARBA" id="ARBA00022833"/>
    </source>
</evidence>
<evidence type="ECO:0000256" key="5">
    <source>
        <dbReference type="ARBA" id="ARBA00023125"/>
    </source>
</evidence>
<evidence type="ECO:0000256" key="4">
    <source>
        <dbReference type="ARBA" id="ARBA00023015"/>
    </source>
</evidence>
<dbReference type="AlphaFoldDB" id="A0A803PX44"/>
<dbReference type="EMBL" id="UZAU01000623">
    <property type="status" value="NOT_ANNOTATED_CDS"/>
    <property type="molecule type" value="Genomic_DNA"/>
</dbReference>
<proteinExistence type="inferred from homology"/>
<evidence type="ECO:0000259" key="9">
    <source>
        <dbReference type="PROSITE" id="PS50114"/>
    </source>
</evidence>
<dbReference type="Gramene" id="evm.model.06.2114">
    <property type="protein sequence ID" value="cds.evm.model.06.2114"/>
    <property type="gene ID" value="evm.TU.06.2114"/>
</dbReference>
<dbReference type="Proteomes" id="UP000596661">
    <property type="component" value="Chromosome 6"/>
</dbReference>
<keyword evidence="1" id="KW-0479">Metal-binding</keyword>
<dbReference type="Gene3D" id="3.30.50.10">
    <property type="entry name" value="Erythroid Transcription Factor GATA-1, subunit A"/>
    <property type="match status" value="1"/>
</dbReference>
<feature type="domain" description="GATA-type" evidence="9">
    <location>
        <begin position="70"/>
        <end position="98"/>
    </location>
</feature>
<dbReference type="InterPro" id="IPR013088">
    <property type="entry name" value="Znf_NHR/GATA"/>
</dbReference>
<protein>
    <recommendedName>
        <fullName evidence="9">GATA-type domain-containing protein</fullName>
    </recommendedName>
</protein>
<keyword evidence="6" id="KW-0804">Transcription</keyword>
<dbReference type="GO" id="GO:0008270">
    <property type="term" value="F:zinc ion binding"/>
    <property type="evidence" value="ECO:0007669"/>
    <property type="project" value="UniProtKB-KW"/>
</dbReference>
<keyword evidence="2 8" id="KW-0863">Zinc-finger</keyword>
<dbReference type="InterPro" id="IPR000679">
    <property type="entry name" value="Znf_GATA"/>
</dbReference>
<sequence length="111" mass="12175">MIFTSANSASTGVVDADSGAANATSLGVVVQELNNDTITRRNYRKRGLDIEEQVDEEDRDANRTRCSNRNCGTHSTPMWRRGPLGPKTLCNACGIKFRKLEERKAEGGDSD</sequence>
<reference evidence="10" key="2">
    <citation type="submission" date="2021-03" db="UniProtKB">
        <authorList>
            <consortium name="EnsemblPlants"/>
        </authorList>
    </citation>
    <scope>IDENTIFICATION</scope>
</reference>
<dbReference type="GO" id="GO:0043565">
    <property type="term" value="F:sequence-specific DNA binding"/>
    <property type="evidence" value="ECO:0007669"/>
    <property type="project" value="InterPro"/>
</dbReference>
<dbReference type="EnsemblPlants" id="evm.model.06.2114">
    <property type="protein sequence ID" value="cds.evm.model.06.2114"/>
    <property type="gene ID" value="evm.TU.06.2114"/>
</dbReference>
<dbReference type="PROSITE" id="PS50114">
    <property type="entry name" value="GATA_ZN_FINGER_2"/>
    <property type="match status" value="1"/>
</dbReference>
<evidence type="ECO:0000313" key="11">
    <source>
        <dbReference type="Proteomes" id="UP000596661"/>
    </source>
</evidence>
<evidence type="ECO:0000256" key="6">
    <source>
        <dbReference type="ARBA" id="ARBA00023163"/>
    </source>
</evidence>
<comment type="similarity">
    <text evidence="7">Belongs to the type IV zinc-finger family. Class B subfamily.</text>
</comment>
<dbReference type="Pfam" id="PF00320">
    <property type="entry name" value="GATA"/>
    <property type="match status" value="1"/>
</dbReference>
<reference evidence="10" key="1">
    <citation type="submission" date="2018-11" db="EMBL/GenBank/DDBJ databases">
        <authorList>
            <person name="Grassa J C."/>
        </authorList>
    </citation>
    <scope>NUCLEOTIDE SEQUENCE [LARGE SCALE GENOMIC DNA]</scope>
</reference>